<evidence type="ECO:0000256" key="4">
    <source>
        <dbReference type="ARBA" id="ARBA00023163"/>
    </source>
</evidence>
<dbReference type="PANTHER" id="PTHR23349">
    <property type="entry name" value="BASIC HELIX-LOOP-HELIX TRANSCRIPTION FACTOR, TWIST"/>
    <property type="match status" value="1"/>
</dbReference>
<dbReference type="AlphaFoldDB" id="A0A0D4RCQ9"/>
<feature type="compositionally biased region" description="Basic and acidic residues" evidence="6">
    <location>
        <begin position="38"/>
        <end position="51"/>
    </location>
</feature>
<evidence type="ECO:0000259" key="7">
    <source>
        <dbReference type="PROSITE" id="PS50888"/>
    </source>
</evidence>
<evidence type="ECO:0000256" key="5">
    <source>
        <dbReference type="ARBA" id="ARBA00023242"/>
    </source>
</evidence>
<dbReference type="EMBL" id="KP168464">
    <property type="protein sequence ID" value="AJV21319.1"/>
    <property type="molecule type" value="mRNA"/>
</dbReference>
<feature type="region of interest" description="Disordered" evidence="6">
    <location>
        <begin position="1"/>
        <end position="62"/>
    </location>
</feature>
<comment type="subcellular location">
    <subcellularLocation>
        <location evidence="1">Nucleus</location>
    </subcellularLocation>
</comment>
<dbReference type="FunFam" id="4.10.280.10:FF:000010">
    <property type="entry name" value="Scleraxis bHLH transcription factor"/>
    <property type="match status" value="1"/>
</dbReference>
<evidence type="ECO:0000256" key="2">
    <source>
        <dbReference type="ARBA" id="ARBA00023015"/>
    </source>
</evidence>
<keyword evidence="2" id="KW-0805">Transcription regulation</keyword>
<evidence type="ECO:0000313" key="8">
    <source>
        <dbReference type="EMBL" id="AJV21319.1"/>
    </source>
</evidence>
<dbReference type="Pfam" id="PF00010">
    <property type="entry name" value="HLH"/>
    <property type="match status" value="1"/>
</dbReference>
<name>A0A0D4RCQ9_TERTR</name>
<protein>
    <submittedName>
        <fullName evidence="8">Paraxis</fullName>
    </submittedName>
</protein>
<dbReference type="GO" id="GO:0000981">
    <property type="term" value="F:DNA-binding transcription factor activity, RNA polymerase II-specific"/>
    <property type="evidence" value="ECO:0007669"/>
    <property type="project" value="TreeGrafter"/>
</dbReference>
<keyword evidence="3" id="KW-0238">DNA-binding</keyword>
<dbReference type="Gene3D" id="4.10.280.10">
    <property type="entry name" value="Helix-loop-helix DNA-binding domain"/>
    <property type="match status" value="1"/>
</dbReference>
<dbReference type="PANTHER" id="PTHR23349:SF42">
    <property type="entry name" value="BHLH DOMAIN-CONTAINING PROTEIN"/>
    <property type="match status" value="1"/>
</dbReference>
<dbReference type="InterPro" id="IPR011598">
    <property type="entry name" value="bHLH_dom"/>
</dbReference>
<keyword evidence="5" id="KW-0539">Nucleus</keyword>
<dbReference type="SMART" id="SM00353">
    <property type="entry name" value="HLH"/>
    <property type="match status" value="1"/>
</dbReference>
<feature type="compositionally biased region" description="Low complexity" evidence="6">
    <location>
        <begin position="16"/>
        <end position="25"/>
    </location>
</feature>
<accession>A0A0D4RCQ9</accession>
<keyword evidence="4" id="KW-0804">Transcription</keyword>
<dbReference type="GO" id="GO:0046983">
    <property type="term" value="F:protein dimerization activity"/>
    <property type="evidence" value="ECO:0007669"/>
    <property type="project" value="InterPro"/>
</dbReference>
<dbReference type="SUPFAM" id="SSF47459">
    <property type="entry name" value="HLH, helix-loop-helix DNA-binding domain"/>
    <property type="match status" value="1"/>
</dbReference>
<evidence type="ECO:0000256" key="1">
    <source>
        <dbReference type="ARBA" id="ARBA00004123"/>
    </source>
</evidence>
<evidence type="ECO:0000256" key="6">
    <source>
        <dbReference type="SAM" id="MobiDB-lite"/>
    </source>
</evidence>
<proteinExistence type="evidence at transcript level"/>
<dbReference type="InterPro" id="IPR036638">
    <property type="entry name" value="HLH_DNA-bd_sf"/>
</dbReference>
<dbReference type="PROSITE" id="PS50888">
    <property type="entry name" value="BHLH"/>
    <property type="match status" value="1"/>
</dbReference>
<dbReference type="GO" id="GO:0005634">
    <property type="term" value="C:nucleus"/>
    <property type="evidence" value="ECO:0007669"/>
    <property type="project" value="UniProtKB-SubCell"/>
</dbReference>
<sequence length="169" mass="18886">MSDTGSECSSNDDIKSNNNNKGNSTKGRKSTCGRKRSRADSRDNYEEEPQRPRCTANARERDRTHSVNSAFVLLRTMIPTEPADRKLSKIETLRLATSYISHLYTVLTSGILEDQPCVKHANLISRMGGQEARQVCTFCLRDSKVATKAMTRADVCLASIYRSGLQIPR</sequence>
<dbReference type="GO" id="GO:0032502">
    <property type="term" value="P:developmental process"/>
    <property type="evidence" value="ECO:0007669"/>
    <property type="project" value="TreeGrafter"/>
</dbReference>
<reference evidence="8" key="1">
    <citation type="journal article" date="2015" name="Evodevo">
        <title>Mesodermal gene expression during the embryonic and larval development of the articulate brachiopod Terebratalia transversa.</title>
        <authorList>
            <person name="Passamaneck Y.J."/>
            <person name="Hejnol A."/>
            <person name="Martindale M.Q."/>
        </authorList>
    </citation>
    <scope>NUCLEOTIDE SEQUENCE</scope>
</reference>
<feature type="domain" description="BHLH" evidence="7">
    <location>
        <begin position="51"/>
        <end position="103"/>
    </location>
</feature>
<dbReference type="GO" id="GO:0000977">
    <property type="term" value="F:RNA polymerase II transcription regulatory region sequence-specific DNA binding"/>
    <property type="evidence" value="ECO:0007669"/>
    <property type="project" value="TreeGrafter"/>
</dbReference>
<dbReference type="CDD" id="cd11465">
    <property type="entry name" value="bHLH_TS_scleraxis_like"/>
    <property type="match status" value="1"/>
</dbReference>
<feature type="compositionally biased region" description="Basic residues" evidence="6">
    <location>
        <begin position="26"/>
        <end position="37"/>
    </location>
</feature>
<organism evidence="8">
    <name type="scientific">Terebratalia transversa</name>
    <name type="common">Transverse lampshell</name>
    <dbReference type="NCBI Taxonomy" id="34513"/>
    <lineage>
        <taxon>Eukaryota</taxon>
        <taxon>Metazoa</taxon>
        <taxon>Spiralia</taxon>
        <taxon>Lophotrochozoa</taxon>
        <taxon>Brachiopoda</taxon>
        <taxon>Rhynchonelliformea</taxon>
        <taxon>Rhynchonellata</taxon>
        <taxon>Terebratellidina</taxon>
        <taxon>Laqueoidea</taxon>
        <taxon>Laqueidae</taxon>
        <taxon>Terebratalia</taxon>
    </lineage>
</organism>
<dbReference type="InterPro" id="IPR050283">
    <property type="entry name" value="E-box_TF_Regulators"/>
</dbReference>
<evidence type="ECO:0000256" key="3">
    <source>
        <dbReference type="ARBA" id="ARBA00023125"/>
    </source>
</evidence>